<sequence>MTEIKQMTRAQVAEHNTSNSLWICIGNKVYDLTKYLDEANKHPGGSEVLLKLGGHDATEEYEDIGHSTDARQMKENYLVAEIVEEEKMTYSYDKEFEKVDENKRYSISMDSVVFYSVLGMLFACGYMYFLYYLI</sequence>
<feature type="domain" description="Cytochrome b5 heme-binding" evidence="15">
    <location>
        <begin position="4"/>
        <end position="83"/>
    </location>
</feature>
<dbReference type="FunFam" id="3.10.120.10:FF:000002">
    <property type="entry name" value="Cytochrome b5 type B"/>
    <property type="match status" value="1"/>
</dbReference>
<comment type="subcellular location">
    <subcellularLocation>
        <location evidence="1">Endoplasmic reticulum membrane</location>
        <topology evidence="1">Single-pass membrane protein</topology>
        <orientation evidence="1">Cytoplasmic side</orientation>
    </subcellularLocation>
    <subcellularLocation>
        <location evidence="11">Microsome membrane</location>
        <topology evidence="11">Single-pass membrane protein</topology>
        <orientation evidence="11">Cytoplasmic side</orientation>
    </subcellularLocation>
</comment>
<proteinExistence type="inferred from homology"/>
<evidence type="ECO:0000313" key="17">
    <source>
        <dbReference type="Proteomes" id="UP000024404"/>
    </source>
</evidence>
<evidence type="ECO:0000256" key="3">
    <source>
        <dbReference type="ARBA" id="ARBA00022617"/>
    </source>
</evidence>
<keyword evidence="5" id="KW-0479">Metal-binding</keyword>
<keyword evidence="8" id="KW-0249">Electron transport</keyword>
<evidence type="ECO:0000256" key="4">
    <source>
        <dbReference type="ARBA" id="ARBA00022692"/>
    </source>
</evidence>
<keyword evidence="10 14" id="KW-0472">Membrane</keyword>
<dbReference type="SMART" id="SM01117">
    <property type="entry name" value="Cyt-b5"/>
    <property type="match status" value="1"/>
</dbReference>
<keyword evidence="7" id="KW-0492">Microsome</keyword>
<keyword evidence="14" id="KW-1133">Transmembrane helix</keyword>
<evidence type="ECO:0000256" key="10">
    <source>
        <dbReference type="ARBA" id="ARBA00023136"/>
    </source>
</evidence>
<evidence type="ECO:0000259" key="15">
    <source>
        <dbReference type="PROSITE" id="PS50255"/>
    </source>
</evidence>
<evidence type="ECO:0000256" key="8">
    <source>
        <dbReference type="ARBA" id="ARBA00022982"/>
    </source>
</evidence>
<keyword evidence="4 14" id="KW-0812">Transmembrane</keyword>
<comment type="similarity">
    <text evidence="12">Belongs to the cytochrome b5 family.</text>
</comment>
<dbReference type="PANTHER" id="PTHR19359">
    <property type="entry name" value="CYTOCHROME B5"/>
    <property type="match status" value="1"/>
</dbReference>
<reference evidence="16" key="2">
    <citation type="submission" date="2022-06" db="UniProtKB">
        <authorList>
            <consortium name="EnsemblMetazoa"/>
        </authorList>
    </citation>
    <scope>IDENTIFICATION</scope>
</reference>
<dbReference type="Pfam" id="PF00173">
    <property type="entry name" value="Cyt-b5"/>
    <property type="match status" value="1"/>
</dbReference>
<dbReference type="AlphaFoldDB" id="A0A8R1XSH0"/>
<dbReference type="SUPFAM" id="SSF55856">
    <property type="entry name" value="Cytochrome b5-like heme/steroid binding domain"/>
    <property type="match status" value="1"/>
</dbReference>
<evidence type="ECO:0000256" key="12">
    <source>
        <dbReference type="ARBA" id="ARBA00038168"/>
    </source>
</evidence>
<dbReference type="Gene3D" id="3.10.120.10">
    <property type="entry name" value="Cytochrome b5-like heme/steroid binding domain"/>
    <property type="match status" value="1"/>
</dbReference>
<keyword evidence="17" id="KW-1185">Reference proteome</keyword>
<evidence type="ECO:0000256" key="13">
    <source>
        <dbReference type="ARBA" id="ARBA00039806"/>
    </source>
</evidence>
<keyword evidence="9" id="KW-0408">Iron</keyword>
<evidence type="ECO:0000256" key="11">
    <source>
        <dbReference type="ARBA" id="ARBA00037877"/>
    </source>
</evidence>
<evidence type="ECO:0000256" key="7">
    <source>
        <dbReference type="ARBA" id="ARBA00022848"/>
    </source>
</evidence>
<keyword evidence="6" id="KW-0256">Endoplasmic reticulum</keyword>
<feature type="transmembrane region" description="Helical" evidence="14">
    <location>
        <begin position="112"/>
        <end position="133"/>
    </location>
</feature>
<dbReference type="InterPro" id="IPR001199">
    <property type="entry name" value="Cyt_B5-like_heme/steroid-bd"/>
</dbReference>
<evidence type="ECO:0000256" key="9">
    <source>
        <dbReference type="ARBA" id="ARBA00023004"/>
    </source>
</evidence>
<evidence type="ECO:0000256" key="1">
    <source>
        <dbReference type="ARBA" id="ARBA00004131"/>
    </source>
</evidence>
<dbReference type="PROSITE" id="PS50255">
    <property type="entry name" value="CYTOCHROME_B5_2"/>
    <property type="match status" value="1"/>
</dbReference>
<dbReference type="EMBL" id="CMVM020000121">
    <property type="status" value="NOT_ANNOTATED_CDS"/>
    <property type="molecule type" value="Genomic_DNA"/>
</dbReference>
<dbReference type="PANTHER" id="PTHR19359:SF150">
    <property type="entry name" value="CYTOCHROME B5"/>
    <property type="match status" value="1"/>
</dbReference>
<dbReference type="EnsemblMetazoa" id="OVOC3720.1">
    <property type="protein sequence ID" value="OVOC3720.1"/>
    <property type="gene ID" value="WBGene00240529"/>
</dbReference>
<dbReference type="InterPro" id="IPR036400">
    <property type="entry name" value="Cyt_B5-like_heme/steroid_sf"/>
</dbReference>
<evidence type="ECO:0000256" key="6">
    <source>
        <dbReference type="ARBA" id="ARBA00022824"/>
    </source>
</evidence>
<dbReference type="GO" id="GO:0005789">
    <property type="term" value="C:endoplasmic reticulum membrane"/>
    <property type="evidence" value="ECO:0007669"/>
    <property type="project" value="UniProtKB-SubCell"/>
</dbReference>
<name>A0A8R1XSH0_ONCVO</name>
<dbReference type="InterPro" id="IPR050668">
    <property type="entry name" value="Cytochrome_b5"/>
</dbReference>
<dbReference type="Proteomes" id="UP000024404">
    <property type="component" value="Unassembled WGS sequence"/>
</dbReference>
<evidence type="ECO:0000256" key="2">
    <source>
        <dbReference type="ARBA" id="ARBA00022448"/>
    </source>
</evidence>
<keyword evidence="3" id="KW-0349">Heme</keyword>
<reference evidence="17" key="1">
    <citation type="submission" date="2013-10" db="EMBL/GenBank/DDBJ databases">
        <title>Genome sequencing of Onchocerca volvulus.</title>
        <authorList>
            <person name="Cotton J."/>
            <person name="Tsai J."/>
            <person name="Stanley E."/>
            <person name="Tracey A."/>
            <person name="Holroyd N."/>
            <person name="Lustigman S."/>
            <person name="Berriman M."/>
        </authorList>
    </citation>
    <scope>NUCLEOTIDE SEQUENCE</scope>
</reference>
<organism evidence="16 17">
    <name type="scientific">Onchocerca volvulus</name>
    <dbReference type="NCBI Taxonomy" id="6282"/>
    <lineage>
        <taxon>Eukaryota</taxon>
        <taxon>Metazoa</taxon>
        <taxon>Ecdysozoa</taxon>
        <taxon>Nematoda</taxon>
        <taxon>Chromadorea</taxon>
        <taxon>Rhabditida</taxon>
        <taxon>Spirurina</taxon>
        <taxon>Spiruromorpha</taxon>
        <taxon>Filarioidea</taxon>
        <taxon>Onchocercidae</taxon>
        <taxon>Onchocerca</taxon>
    </lineage>
</organism>
<keyword evidence="2" id="KW-0813">Transport</keyword>
<protein>
    <recommendedName>
        <fullName evidence="13">Cytochrome b5</fullName>
    </recommendedName>
</protein>
<evidence type="ECO:0000256" key="14">
    <source>
        <dbReference type="SAM" id="Phobius"/>
    </source>
</evidence>
<evidence type="ECO:0000256" key="5">
    <source>
        <dbReference type="ARBA" id="ARBA00022723"/>
    </source>
</evidence>
<dbReference type="OMA" id="TDARHMK"/>
<dbReference type="GO" id="GO:0020037">
    <property type="term" value="F:heme binding"/>
    <property type="evidence" value="ECO:0007669"/>
    <property type="project" value="TreeGrafter"/>
</dbReference>
<dbReference type="GO" id="GO:0046872">
    <property type="term" value="F:metal ion binding"/>
    <property type="evidence" value="ECO:0007669"/>
    <property type="project" value="UniProtKB-KW"/>
</dbReference>
<evidence type="ECO:0000313" key="16">
    <source>
        <dbReference type="EnsemblMetazoa" id="OVOC3720.1"/>
    </source>
</evidence>
<accession>A0A8R1XSH0</accession>